<sequence length="185" mass="21250">MKCFMTITRIITILPVLGVFLVIVGCTSNYPESKDMNITTLETVLKNTFTAGPDDELTKLLTKRENATIIGEDPEIKQPQKPTELDLFLEEMYRTHFTEYMFHEYLTIYATSFQPLGGERIKVESINIEQLEDYENRYDFITIVELQNKGKVFEIKGEAKFTEGGKISLFQLLTDSGLSDTLQLR</sequence>
<evidence type="ECO:0000313" key="2">
    <source>
        <dbReference type="Proteomes" id="UP001595989"/>
    </source>
</evidence>
<evidence type="ECO:0008006" key="3">
    <source>
        <dbReference type="Google" id="ProtNLM"/>
    </source>
</evidence>
<comment type="caution">
    <text evidence="1">The sequence shown here is derived from an EMBL/GenBank/DDBJ whole genome shotgun (WGS) entry which is preliminary data.</text>
</comment>
<name>A0ABV9DGM0_9BACI</name>
<protein>
    <recommendedName>
        <fullName evidence="3">Lipoprotein</fullName>
    </recommendedName>
</protein>
<accession>A0ABV9DGM0</accession>
<proteinExistence type="predicted"/>
<dbReference type="EMBL" id="JBHSFU010000003">
    <property type="protein sequence ID" value="MFC4556969.1"/>
    <property type="molecule type" value="Genomic_DNA"/>
</dbReference>
<gene>
    <name evidence="1" type="ORF">ACFO3D_01945</name>
</gene>
<dbReference type="Proteomes" id="UP001595989">
    <property type="component" value="Unassembled WGS sequence"/>
</dbReference>
<keyword evidence="2" id="KW-1185">Reference proteome</keyword>
<evidence type="ECO:0000313" key="1">
    <source>
        <dbReference type="EMBL" id="MFC4556969.1"/>
    </source>
</evidence>
<dbReference type="RefSeq" id="WP_390292909.1">
    <property type="nucleotide sequence ID" value="NZ_JBHSFU010000003.1"/>
</dbReference>
<reference evidence="2" key="1">
    <citation type="journal article" date="2019" name="Int. J. Syst. Evol. Microbiol.">
        <title>The Global Catalogue of Microorganisms (GCM) 10K type strain sequencing project: providing services to taxonomists for standard genome sequencing and annotation.</title>
        <authorList>
            <consortium name="The Broad Institute Genomics Platform"/>
            <consortium name="The Broad Institute Genome Sequencing Center for Infectious Disease"/>
            <person name="Wu L."/>
            <person name="Ma J."/>
        </authorList>
    </citation>
    <scope>NUCLEOTIDE SEQUENCE [LARGE SCALE GENOMIC DNA]</scope>
    <source>
        <strain evidence="2">CGMCC 4.7426</strain>
    </source>
</reference>
<organism evidence="1 2">
    <name type="scientific">Virgibacillus kekensis</name>
    <dbReference type="NCBI Taxonomy" id="202261"/>
    <lineage>
        <taxon>Bacteria</taxon>
        <taxon>Bacillati</taxon>
        <taxon>Bacillota</taxon>
        <taxon>Bacilli</taxon>
        <taxon>Bacillales</taxon>
        <taxon>Bacillaceae</taxon>
        <taxon>Virgibacillus</taxon>
    </lineage>
</organism>
<dbReference type="PROSITE" id="PS51257">
    <property type="entry name" value="PROKAR_LIPOPROTEIN"/>
    <property type="match status" value="1"/>
</dbReference>